<comment type="caution">
    <text evidence="8">The sequence shown here is derived from an EMBL/GenBank/DDBJ whole genome shotgun (WGS) entry which is preliminary data.</text>
</comment>
<evidence type="ECO:0000313" key="8">
    <source>
        <dbReference type="EMBL" id="MFC7606318.1"/>
    </source>
</evidence>
<evidence type="ECO:0000313" key="9">
    <source>
        <dbReference type="Proteomes" id="UP001596514"/>
    </source>
</evidence>
<proteinExistence type="inferred from homology"/>
<dbReference type="InterPro" id="IPR023827">
    <property type="entry name" value="Peptidase_S8_Asp-AS"/>
</dbReference>
<feature type="domain" description="Peptidase S8/S53" evidence="7">
    <location>
        <begin position="54"/>
        <end position="284"/>
    </location>
</feature>
<dbReference type="EMBL" id="JBHTEE010000001">
    <property type="protein sequence ID" value="MFC7606318.1"/>
    <property type="molecule type" value="Genomic_DNA"/>
</dbReference>
<organism evidence="8 9">
    <name type="scientific">Streptosporangium amethystogenes subsp. fukuiense</name>
    <dbReference type="NCBI Taxonomy" id="698418"/>
    <lineage>
        <taxon>Bacteria</taxon>
        <taxon>Bacillati</taxon>
        <taxon>Actinomycetota</taxon>
        <taxon>Actinomycetes</taxon>
        <taxon>Streptosporangiales</taxon>
        <taxon>Streptosporangiaceae</taxon>
        <taxon>Streptosporangium</taxon>
    </lineage>
</organism>
<dbReference type="InterPro" id="IPR022398">
    <property type="entry name" value="Peptidase_S8_His-AS"/>
</dbReference>
<dbReference type="PROSITE" id="PS51892">
    <property type="entry name" value="SUBTILASE"/>
    <property type="match status" value="1"/>
</dbReference>
<evidence type="ECO:0000256" key="1">
    <source>
        <dbReference type="ARBA" id="ARBA00011073"/>
    </source>
</evidence>
<keyword evidence="3 5" id="KW-0378">Hydrolase</keyword>
<comment type="similarity">
    <text evidence="1 5">Belongs to the peptidase S8 family.</text>
</comment>
<dbReference type="InterPro" id="IPR000209">
    <property type="entry name" value="Peptidase_S8/S53_dom"/>
</dbReference>
<dbReference type="InterPro" id="IPR036852">
    <property type="entry name" value="Peptidase_S8/S53_dom_sf"/>
</dbReference>
<gene>
    <name evidence="8" type="ORF">ACFQVD_40080</name>
</gene>
<dbReference type="InterPro" id="IPR015500">
    <property type="entry name" value="Peptidase_S8_subtilisin-rel"/>
</dbReference>
<evidence type="ECO:0000256" key="6">
    <source>
        <dbReference type="SAM" id="Phobius"/>
    </source>
</evidence>
<feature type="active site" description="Charge relay system" evidence="5">
    <location>
        <position position="63"/>
    </location>
</feature>
<feature type="active site" description="Charge relay system" evidence="5">
    <location>
        <position position="92"/>
    </location>
</feature>
<dbReference type="RefSeq" id="WP_343970050.1">
    <property type="nucleotide sequence ID" value="NZ_BAAAGK010000081.1"/>
</dbReference>
<evidence type="ECO:0000256" key="4">
    <source>
        <dbReference type="ARBA" id="ARBA00022825"/>
    </source>
</evidence>
<keyword evidence="6" id="KW-0472">Membrane</keyword>
<dbReference type="Gene3D" id="3.40.50.200">
    <property type="entry name" value="Peptidase S8/S53 domain"/>
    <property type="match status" value="1"/>
</dbReference>
<dbReference type="PRINTS" id="PR00723">
    <property type="entry name" value="SUBTILISIN"/>
</dbReference>
<protein>
    <submittedName>
        <fullName evidence="8">S8 family serine peptidase</fullName>
    </submittedName>
</protein>
<dbReference type="Proteomes" id="UP001596514">
    <property type="component" value="Unassembled WGS sequence"/>
</dbReference>
<evidence type="ECO:0000259" key="7">
    <source>
        <dbReference type="Pfam" id="PF00082"/>
    </source>
</evidence>
<keyword evidence="4 5" id="KW-0720">Serine protease</keyword>
<evidence type="ECO:0000256" key="3">
    <source>
        <dbReference type="ARBA" id="ARBA00022801"/>
    </source>
</evidence>
<dbReference type="Pfam" id="PF00082">
    <property type="entry name" value="Peptidase_S8"/>
    <property type="match status" value="1"/>
</dbReference>
<evidence type="ECO:0000256" key="2">
    <source>
        <dbReference type="ARBA" id="ARBA00022670"/>
    </source>
</evidence>
<dbReference type="PROSITE" id="PS00136">
    <property type="entry name" value="SUBTILASE_ASP"/>
    <property type="match status" value="1"/>
</dbReference>
<dbReference type="InterPro" id="IPR050131">
    <property type="entry name" value="Peptidase_S8_subtilisin-like"/>
</dbReference>
<name>A0ABW2TCE4_9ACTN</name>
<feature type="transmembrane region" description="Helical" evidence="6">
    <location>
        <begin position="338"/>
        <end position="360"/>
    </location>
</feature>
<evidence type="ECO:0000256" key="5">
    <source>
        <dbReference type="PROSITE-ProRule" id="PRU01240"/>
    </source>
</evidence>
<reference evidence="9" key="1">
    <citation type="journal article" date="2019" name="Int. J. Syst. Evol. Microbiol.">
        <title>The Global Catalogue of Microorganisms (GCM) 10K type strain sequencing project: providing services to taxonomists for standard genome sequencing and annotation.</title>
        <authorList>
            <consortium name="The Broad Institute Genomics Platform"/>
            <consortium name="The Broad Institute Genome Sequencing Center for Infectious Disease"/>
            <person name="Wu L."/>
            <person name="Ma J."/>
        </authorList>
    </citation>
    <scope>NUCLEOTIDE SEQUENCE [LARGE SCALE GENOMIC DNA]</scope>
    <source>
        <strain evidence="9">JCM 10083</strain>
    </source>
</reference>
<dbReference type="PROSITE" id="PS00137">
    <property type="entry name" value="SUBTILASE_HIS"/>
    <property type="match status" value="1"/>
</dbReference>
<feature type="active site" description="Charge relay system" evidence="5">
    <location>
        <position position="249"/>
    </location>
</feature>
<keyword evidence="2 5" id="KW-0645">Protease</keyword>
<accession>A0ABW2TCE4</accession>
<keyword evidence="9" id="KW-1185">Reference proteome</keyword>
<dbReference type="PANTHER" id="PTHR43806">
    <property type="entry name" value="PEPTIDASE S8"/>
    <property type="match status" value="1"/>
</dbReference>
<dbReference type="SUPFAM" id="SSF52743">
    <property type="entry name" value="Subtilisin-like"/>
    <property type="match status" value="1"/>
</dbReference>
<dbReference type="PANTHER" id="PTHR43806:SF11">
    <property type="entry name" value="CEREVISIN-RELATED"/>
    <property type="match status" value="1"/>
</dbReference>
<sequence>MSLLLAVTVPATPAGAAGTAEPDKCSLKQGTTSIAESWAQRRLNLPEVWRLTQGAGVTVAVVDSGLDTRHPQLTRGIVEDVTSTGGRDCLGHGTEVAGIVAAARMRGVPFAGVAPEAKLISVKHTNDGKGQVAMLALAIVKAVELGAGVINVSAQASDHPDLRNAVAYALAKNVVVVAAAGNIDKEDGSPARAYPASYPGVLSVGSAGPNGKRADSSNPVTPINVLAPGTGVTSTWPGQAYQENLEGTSYATAYVTGVVALVRARYPKLTYEEVGRRITLTADGGSGSGTGEGMVNPLLAVSAILPSEAVALAPAEPAPLPLDAIVHAPPEDTQSISVATWVALLSLGGVVLVTLGSIAIPLGRRRRWRAGPLENGS</sequence>
<keyword evidence="6" id="KW-0812">Transmembrane</keyword>
<keyword evidence="6" id="KW-1133">Transmembrane helix</keyword>